<evidence type="ECO:0000313" key="12">
    <source>
        <dbReference type="EMBL" id="MCX5464164.1"/>
    </source>
</evidence>
<dbReference type="Pfam" id="PF07690">
    <property type="entry name" value="MFS_1"/>
    <property type="match status" value="1"/>
</dbReference>
<keyword evidence="13" id="KW-1185">Reference proteome</keyword>
<name>A0ABT3VKY1_9BURK</name>
<protein>
    <submittedName>
        <fullName evidence="12">MFS transporter</fullName>
    </submittedName>
</protein>
<dbReference type="RefSeq" id="WP_266120697.1">
    <property type="nucleotide sequence ID" value="NZ_JAPKNA010000002.1"/>
</dbReference>
<keyword evidence="7 10" id="KW-1133">Transmembrane helix</keyword>
<evidence type="ECO:0000256" key="3">
    <source>
        <dbReference type="ARBA" id="ARBA00022448"/>
    </source>
</evidence>
<feature type="transmembrane region" description="Helical" evidence="10">
    <location>
        <begin position="387"/>
        <end position="405"/>
    </location>
</feature>
<feature type="transmembrane region" description="Helical" evidence="10">
    <location>
        <begin position="127"/>
        <end position="152"/>
    </location>
</feature>
<evidence type="ECO:0000256" key="7">
    <source>
        <dbReference type="ARBA" id="ARBA00022989"/>
    </source>
</evidence>
<feature type="transmembrane region" description="Helical" evidence="10">
    <location>
        <begin position="247"/>
        <end position="266"/>
    </location>
</feature>
<evidence type="ECO:0000256" key="4">
    <source>
        <dbReference type="ARBA" id="ARBA00022475"/>
    </source>
</evidence>
<gene>
    <name evidence="12" type="ORF">OSH09_08205</name>
</gene>
<dbReference type="InterPro" id="IPR005829">
    <property type="entry name" value="Sugar_transporter_CS"/>
</dbReference>
<sequence>MGTATVAPSRANSAPPGQPGLSRKQVVAVGIGNFMEWFDFAIYGYFAAIIGSIYFPSDATGVSLLSSLAVFAVGFVSRPFGALILGPIGDRFGRKTVLMITVFGMGVFTTLIGLLPGYDTIGITAPILLVVLRFLQGMMVGGEWSAAGIFLVESAPANRRASAASVVTFTAGVAFLLGTATAAAINATLTEAQVYSWGWRVPFVLSIVMTFIAVFIRRKLNDTPVYHELQEKKANNTLERVSSKDKLNAFVLSFAFSALFLVSLYYFITYANNHLVSILGMSKTSALWLCSASLVVYCILHPLVGRFSDHYGRRKLALFAAAGLTVMAYPIFVMMNSGKPALILLGLIIMAFLVAISAVMNVVLLVEVFPASIRSTGAALGHNVSSALLAGPGPFIAAALIQYTGNPNVPAWYLAAVSLVCFLILYTRLPETKNVDLSAG</sequence>
<keyword evidence="5 10" id="KW-0812">Transmembrane</keyword>
<evidence type="ECO:0000259" key="11">
    <source>
        <dbReference type="PROSITE" id="PS50850"/>
    </source>
</evidence>
<dbReference type="SUPFAM" id="SSF103473">
    <property type="entry name" value="MFS general substrate transporter"/>
    <property type="match status" value="1"/>
</dbReference>
<feature type="region of interest" description="Disordered" evidence="9">
    <location>
        <begin position="1"/>
        <end position="21"/>
    </location>
</feature>
<dbReference type="Proteomes" id="UP001209916">
    <property type="component" value="Unassembled WGS sequence"/>
</dbReference>
<feature type="transmembrane region" description="Helical" evidence="10">
    <location>
        <begin position="411"/>
        <end position="429"/>
    </location>
</feature>
<comment type="subcellular location">
    <subcellularLocation>
        <location evidence="1">Cell membrane</location>
        <topology evidence="1">Multi-pass membrane protein</topology>
    </subcellularLocation>
</comment>
<dbReference type="PANTHER" id="PTHR43528:SF1">
    <property type="entry name" value="ALPHA-KETOGLUTARATE PERMEASE"/>
    <property type="match status" value="1"/>
</dbReference>
<accession>A0ABT3VKY1</accession>
<keyword evidence="6" id="KW-0769">Symport</keyword>
<keyword evidence="4" id="KW-1003">Cell membrane</keyword>
<evidence type="ECO:0000256" key="2">
    <source>
        <dbReference type="ARBA" id="ARBA00008240"/>
    </source>
</evidence>
<feature type="transmembrane region" description="Helical" evidence="10">
    <location>
        <begin position="61"/>
        <end position="85"/>
    </location>
</feature>
<dbReference type="PROSITE" id="PS00216">
    <property type="entry name" value="SUGAR_TRANSPORT_1"/>
    <property type="match status" value="1"/>
</dbReference>
<feature type="transmembrane region" description="Helical" evidence="10">
    <location>
        <begin position="286"/>
        <end position="304"/>
    </location>
</feature>
<dbReference type="Gene3D" id="1.20.1250.20">
    <property type="entry name" value="MFS general substrate transporter like domains"/>
    <property type="match status" value="2"/>
</dbReference>
<feature type="transmembrane region" description="Helical" evidence="10">
    <location>
        <begin position="37"/>
        <end position="55"/>
    </location>
</feature>
<feature type="transmembrane region" description="Helical" evidence="10">
    <location>
        <begin position="197"/>
        <end position="216"/>
    </location>
</feature>
<keyword evidence="3" id="KW-0813">Transport</keyword>
<dbReference type="Pfam" id="PF00083">
    <property type="entry name" value="Sugar_tr"/>
    <property type="match status" value="1"/>
</dbReference>
<evidence type="ECO:0000256" key="8">
    <source>
        <dbReference type="ARBA" id="ARBA00023136"/>
    </source>
</evidence>
<dbReference type="InterPro" id="IPR051084">
    <property type="entry name" value="H+-coupled_symporters"/>
</dbReference>
<dbReference type="PROSITE" id="PS50850">
    <property type="entry name" value="MFS"/>
    <property type="match status" value="1"/>
</dbReference>
<feature type="transmembrane region" description="Helical" evidence="10">
    <location>
        <begin position="164"/>
        <end position="185"/>
    </location>
</feature>
<evidence type="ECO:0000256" key="1">
    <source>
        <dbReference type="ARBA" id="ARBA00004651"/>
    </source>
</evidence>
<feature type="transmembrane region" description="Helical" evidence="10">
    <location>
        <begin position="97"/>
        <end position="115"/>
    </location>
</feature>
<feature type="transmembrane region" description="Helical" evidence="10">
    <location>
        <begin position="341"/>
        <end position="366"/>
    </location>
</feature>
<dbReference type="InterPro" id="IPR011701">
    <property type="entry name" value="MFS"/>
</dbReference>
<dbReference type="InterPro" id="IPR020846">
    <property type="entry name" value="MFS_dom"/>
</dbReference>
<dbReference type="EMBL" id="JAPKNA010000002">
    <property type="protein sequence ID" value="MCX5464164.1"/>
    <property type="molecule type" value="Genomic_DNA"/>
</dbReference>
<dbReference type="InterPro" id="IPR005828">
    <property type="entry name" value="MFS_sugar_transport-like"/>
</dbReference>
<keyword evidence="8 10" id="KW-0472">Membrane</keyword>
<evidence type="ECO:0000256" key="6">
    <source>
        <dbReference type="ARBA" id="ARBA00022847"/>
    </source>
</evidence>
<proteinExistence type="inferred from homology"/>
<dbReference type="PANTHER" id="PTHR43528">
    <property type="entry name" value="ALPHA-KETOGLUTARATE PERMEASE"/>
    <property type="match status" value="1"/>
</dbReference>
<feature type="transmembrane region" description="Helical" evidence="10">
    <location>
        <begin position="316"/>
        <end position="335"/>
    </location>
</feature>
<evidence type="ECO:0000256" key="9">
    <source>
        <dbReference type="SAM" id="MobiDB-lite"/>
    </source>
</evidence>
<evidence type="ECO:0000256" key="5">
    <source>
        <dbReference type="ARBA" id="ARBA00022692"/>
    </source>
</evidence>
<reference evidence="12 13" key="1">
    <citation type="submission" date="2022-11" db="EMBL/GenBank/DDBJ databases">
        <title>Biodiversity and phylogenetic relationships of bacteria.</title>
        <authorList>
            <person name="Machado R.A.R."/>
            <person name="Bhat A."/>
            <person name="Loulou A."/>
            <person name="Kallel S."/>
        </authorList>
    </citation>
    <scope>NUCLEOTIDE SEQUENCE [LARGE SCALE GENOMIC DNA]</scope>
    <source>
        <strain evidence="12 13">DSM 13975</strain>
    </source>
</reference>
<dbReference type="PROSITE" id="PS00217">
    <property type="entry name" value="SUGAR_TRANSPORT_2"/>
    <property type="match status" value="1"/>
</dbReference>
<organism evidence="12 13">
    <name type="scientific">Alcaligenes parafaecalis</name>
    <dbReference type="NCBI Taxonomy" id="171260"/>
    <lineage>
        <taxon>Bacteria</taxon>
        <taxon>Pseudomonadati</taxon>
        <taxon>Pseudomonadota</taxon>
        <taxon>Betaproteobacteria</taxon>
        <taxon>Burkholderiales</taxon>
        <taxon>Alcaligenaceae</taxon>
        <taxon>Alcaligenes</taxon>
    </lineage>
</organism>
<evidence type="ECO:0000256" key="10">
    <source>
        <dbReference type="SAM" id="Phobius"/>
    </source>
</evidence>
<evidence type="ECO:0000313" key="13">
    <source>
        <dbReference type="Proteomes" id="UP001209916"/>
    </source>
</evidence>
<comment type="caution">
    <text evidence="12">The sequence shown here is derived from an EMBL/GenBank/DDBJ whole genome shotgun (WGS) entry which is preliminary data.</text>
</comment>
<comment type="similarity">
    <text evidence="2">Belongs to the major facilitator superfamily. Metabolite:H+ Symporter (MHS) family (TC 2.A.1.6) family.</text>
</comment>
<feature type="domain" description="Major facilitator superfamily (MFS) profile" evidence="11">
    <location>
        <begin position="25"/>
        <end position="433"/>
    </location>
</feature>
<dbReference type="InterPro" id="IPR036259">
    <property type="entry name" value="MFS_trans_sf"/>
</dbReference>